<dbReference type="GO" id="GO:0005886">
    <property type="term" value="C:plasma membrane"/>
    <property type="evidence" value="ECO:0007669"/>
    <property type="project" value="TreeGrafter"/>
</dbReference>
<evidence type="ECO:0000256" key="2">
    <source>
        <dbReference type="ARBA" id="ARBA00007288"/>
    </source>
</evidence>
<dbReference type="OrthoDB" id="5920443at2759"/>
<evidence type="ECO:0000313" key="6">
    <source>
        <dbReference type="Proteomes" id="UP000005408"/>
    </source>
</evidence>
<dbReference type="Proteomes" id="UP000005408">
    <property type="component" value="Unassembled WGS sequence"/>
</dbReference>
<dbReference type="PANTHER" id="PTHR31952:SF1">
    <property type="entry name" value="CB1 CANNABINOID RECEPTOR-INTERACTING PROTEIN 1"/>
    <property type="match status" value="1"/>
</dbReference>
<evidence type="ECO:0000256" key="4">
    <source>
        <dbReference type="ARBA" id="ARBA00026030"/>
    </source>
</evidence>
<dbReference type="GO" id="GO:0031718">
    <property type="term" value="F:type 1 cannabinoid receptor binding"/>
    <property type="evidence" value="ECO:0007669"/>
    <property type="project" value="TreeGrafter"/>
</dbReference>
<dbReference type="EnsemblMetazoa" id="G13333.2">
    <property type="protein sequence ID" value="G13333.2:cds"/>
    <property type="gene ID" value="G13333"/>
</dbReference>
<accession>A0A8W8ICF8</accession>
<dbReference type="Pfam" id="PF15043">
    <property type="entry name" value="CNRIP1"/>
    <property type="match status" value="1"/>
</dbReference>
<dbReference type="AlphaFoldDB" id="A0A8W8ICF8"/>
<dbReference type="EnsemblMetazoa" id="G13333.6">
    <property type="protein sequence ID" value="G13333.6:cds"/>
    <property type="gene ID" value="G13333"/>
</dbReference>
<dbReference type="EnsemblMetazoa" id="G13333.5">
    <property type="protein sequence ID" value="G13333.5:cds"/>
    <property type="gene ID" value="G13333"/>
</dbReference>
<sequence>MSSQLKVLLFLRQKEGGGGVCYKHDGERFDHPHTLKLNQDTDYIITVQSPLLLRDLMIQGEKYELKEVRPETGKKSDDNLRFSAVFNTSGFAVEKRNNRKNVTVVLMFDGEVTLTTLLQCKFYPQSETDHSRWGNALSWIEYDCRLTEGQSGVLINKELFH</sequence>
<proteinExistence type="inferred from homology"/>
<evidence type="ECO:0000256" key="3">
    <source>
        <dbReference type="ARBA" id="ARBA00015651"/>
    </source>
</evidence>
<comment type="subunit">
    <text evidence="4">Interacts with the cannabinoid receptor CNR1 (via C-terminus). Does not interact with cannabinoid receptor CNR2.</text>
</comment>
<dbReference type="InterPro" id="IPR029204">
    <property type="entry name" value="CNRIP1"/>
</dbReference>
<reference evidence="5" key="1">
    <citation type="submission" date="2022-08" db="UniProtKB">
        <authorList>
            <consortium name="EnsemblMetazoa"/>
        </authorList>
    </citation>
    <scope>IDENTIFICATION</scope>
    <source>
        <strain evidence="5">05x7-T-G4-1.051#20</strain>
    </source>
</reference>
<dbReference type="EnsemblMetazoa" id="G13333.1">
    <property type="protein sequence ID" value="G13333.1:cds"/>
    <property type="gene ID" value="G13333"/>
</dbReference>
<evidence type="ECO:0000256" key="1">
    <source>
        <dbReference type="ARBA" id="ARBA00003884"/>
    </source>
</evidence>
<organism evidence="5 6">
    <name type="scientific">Magallana gigas</name>
    <name type="common">Pacific oyster</name>
    <name type="synonym">Crassostrea gigas</name>
    <dbReference type="NCBI Taxonomy" id="29159"/>
    <lineage>
        <taxon>Eukaryota</taxon>
        <taxon>Metazoa</taxon>
        <taxon>Spiralia</taxon>
        <taxon>Lophotrochozoa</taxon>
        <taxon>Mollusca</taxon>
        <taxon>Bivalvia</taxon>
        <taxon>Autobranchia</taxon>
        <taxon>Pteriomorphia</taxon>
        <taxon>Ostreida</taxon>
        <taxon>Ostreoidea</taxon>
        <taxon>Ostreidae</taxon>
        <taxon>Magallana</taxon>
    </lineage>
</organism>
<comment type="function">
    <text evidence="1">Suppresses cannabinoid receptor CNR1-mediated tonic inhibition of voltage-gated calcium channels.</text>
</comment>
<protein>
    <recommendedName>
        <fullName evidence="3">CB1 cannabinoid receptor-interacting protein 1</fullName>
    </recommendedName>
</protein>
<dbReference type="EnsemblMetazoa" id="G13333.8">
    <property type="protein sequence ID" value="G13333.8:cds"/>
    <property type="gene ID" value="G13333"/>
</dbReference>
<dbReference type="EnsemblMetazoa" id="G13333.3">
    <property type="protein sequence ID" value="G13333.3:cds"/>
    <property type="gene ID" value="G13333"/>
</dbReference>
<dbReference type="EnsemblMetazoa" id="G13333.7">
    <property type="protein sequence ID" value="G13333.7:cds"/>
    <property type="gene ID" value="G13333"/>
</dbReference>
<dbReference type="PANTHER" id="PTHR31952">
    <property type="entry name" value="CB1 CANNABINOID RECEPTOR-INTERACTING PROTEIN 1"/>
    <property type="match status" value="1"/>
</dbReference>
<evidence type="ECO:0000313" key="5">
    <source>
        <dbReference type="EnsemblMetazoa" id="G13333.5:cds"/>
    </source>
</evidence>
<keyword evidence="6" id="KW-1185">Reference proteome</keyword>
<dbReference type="EnsemblMetazoa" id="G13333.4">
    <property type="protein sequence ID" value="G13333.4:cds"/>
    <property type="gene ID" value="G13333"/>
</dbReference>
<name>A0A8W8ICF8_MAGGI</name>
<comment type="similarity">
    <text evidence="2">Belongs to the CNRIP family.</text>
</comment>
<dbReference type="OMA" id="MEFNKAG"/>